<dbReference type="PROSITE" id="PS51762">
    <property type="entry name" value="GH16_2"/>
    <property type="match status" value="1"/>
</dbReference>
<dbReference type="EMBL" id="VWPK01000006">
    <property type="protein sequence ID" value="KAA5613451.1"/>
    <property type="molecule type" value="Genomic_DNA"/>
</dbReference>
<reference evidence="3 4" key="1">
    <citation type="submission" date="2019-09" db="EMBL/GenBank/DDBJ databases">
        <title>Genome sequence of Rhodovastum atsumiense, a diverse member of the Acetobacteraceae family of non-sulfur purple photosynthetic bacteria.</title>
        <authorList>
            <person name="Meyer T."/>
            <person name="Kyndt J."/>
        </authorList>
    </citation>
    <scope>NUCLEOTIDE SEQUENCE [LARGE SCALE GENOMIC DNA]</scope>
    <source>
        <strain evidence="3 4">DSM 21279</strain>
    </source>
</reference>
<evidence type="ECO:0000313" key="4">
    <source>
        <dbReference type="Proteomes" id="UP000325255"/>
    </source>
</evidence>
<dbReference type="GO" id="GO:0004553">
    <property type="term" value="F:hydrolase activity, hydrolyzing O-glycosyl compounds"/>
    <property type="evidence" value="ECO:0007669"/>
    <property type="project" value="InterPro"/>
</dbReference>
<comment type="caution">
    <text evidence="3">The sequence shown here is derived from an EMBL/GenBank/DDBJ whole genome shotgun (WGS) entry which is preliminary data.</text>
</comment>
<dbReference type="Gene3D" id="2.60.120.200">
    <property type="match status" value="1"/>
</dbReference>
<keyword evidence="4" id="KW-1185">Reference proteome</keyword>
<sequence>MSVQSSQVAITSGAGWRTDFTRSLAPVGHSWGHVWDDTAHGQVIVSSWVGDGFRPSGIMQAPAGTASAQGYGCYEVEVQFHAAIPGGFVCLWPASNAWPGPELDFVEVGGDGTAYSTVHWKGVDGGDRTAVHRLGGVDVTQRHVYELDWRQDLLVMKVDGREMWRSSDHVPADAAHGGENGALGAGVQPAGFSSLQHGDNFITVSGMRYQPWG</sequence>
<name>A0A5M6IYT8_9PROT</name>
<evidence type="ECO:0000259" key="2">
    <source>
        <dbReference type="PROSITE" id="PS51762"/>
    </source>
</evidence>
<dbReference type="OrthoDB" id="7279826at2"/>
<dbReference type="GO" id="GO:0005975">
    <property type="term" value="P:carbohydrate metabolic process"/>
    <property type="evidence" value="ECO:0007669"/>
    <property type="project" value="InterPro"/>
</dbReference>
<dbReference type="AlphaFoldDB" id="A0A5M6IYT8"/>
<dbReference type="InterPro" id="IPR000757">
    <property type="entry name" value="Beta-glucanase-like"/>
</dbReference>
<dbReference type="Proteomes" id="UP000325255">
    <property type="component" value="Unassembled WGS sequence"/>
</dbReference>
<dbReference type="SUPFAM" id="SSF49899">
    <property type="entry name" value="Concanavalin A-like lectins/glucanases"/>
    <property type="match status" value="1"/>
</dbReference>
<keyword evidence="3" id="KW-0378">Hydrolase</keyword>
<dbReference type="InterPro" id="IPR013320">
    <property type="entry name" value="ConA-like_dom_sf"/>
</dbReference>
<comment type="similarity">
    <text evidence="1">Belongs to the glycosyl hydrolase 16 family.</text>
</comment>
<evidence type="ECO:0000313" key="3">
    <source>
        <dbReference type="EMBL" id="KAA5613451.1"/>
    </source>
</evidence>
<gene>
    <name evidence="3" type="ORF">F1189_05175</name>
</gene>
<protein>
    <submittedName>
        <fullName evidence="3">Family 16 glycosylhydrolase</fullName>
    </submittedName>
</protein>
<dbReference type="Pfam" id="PF00722">
    <property type="entry name" value="Glyco_hydro_16"/>
    <property type="match status" value="1"/>
</dbReference>
<feature type="domain" description="GH16" evidence="2">
    <location>
        <begin position="1"/>
        <end position="213"/>
    </location>
</feature>
<proteinExistence type="inferred from homology"/>
<dbReference type="RefSeq" id="WP_150039562.1">
    <property type="nucleotide sequence ID" value="NZ_OW485601.1"/>
</dbReference>
<accession>A0A5M6IYT8</accession>
<organism evidence="3 4">
    <name type="scientific">Rhodovastum atsumiense</name>
    <dbReference type="NCBI Taxonomy" id="504468"/>
    <lineage>
        <taxon>Bacteria</taxon>
        <taxon>Pseudomonadati</taxon>
        <taxon>Pseudomonadota</taxon>
        <taxon>Alphaproteobacteria</taxon>
        <taxon>Acetobacterales</taxon>
        <taxon>Acetobacteraceae</taxon>
        <taxon>Rhodovastum</taxon>
    </lineage>
</organism>
<evidence type="ECO:0000256" key="1">
    <source>
        <dbReference type="ARBA" id="ARBA00006865"/>
    </source>
</evidence>